<evidence type="ECO:0000256" key="1">
    <source>
        <dbReference type="ARBA" id="ARBA00023015"/>
    </source>
</evidence>
<dbReference type="SUPFAM" id="SSF46689">
    <property type="entry name" value="Homeodomain-like"/>
    <property type="match status" value="2"/>
</dbReference>
<dbReference type="SMART" id="SM00342">
    <property type="entry name" value="HTH_ARAC"/>
    <property type="match status" value="1"/>
</dbReference>
<dbReference type="PANTHER" id="PTHR46796:SF6">
    <property type="entry name" value="ARAC SUBFAMILY"/>
    <property type="match status" value="1"/>
</dbReference>
<dbReference type="InterPro" id="IPR050204">
    <property type="entry name" value="AraC_XylS_family_regulators"/>
</dbReference>
<keyword evidence="6" id="KW-1185">Reference proteome</keyword>
<evidence type="ECO:0000313" key="6">
    <source>
        <dbReference type="Proteomes" id="UP001315278"/>
    </source>
</evidence>
<dbReference type="Pfam" id="PF12833">
    <property type="entry name" value="HTH_18"/>
    <property type="match status" value="1"/>
</dbReference>
<accession>A0ABS5FC55</accession>
<dbReference type="InterPro" id="IPR018062">
    <property type="entry name" value="HTH_AraC-typ_CS"/>
</dbReference>
<evidence type="ECO:0000313" key="5">
    <source>
        <dbReference type="EMBL" id="MBR0794377.1"/>
    </source>
</evidence>
<sequence>MLQTSRERRWSSLLVERWTHAAGELPSLTPRDTEVAILLNGHSLVDRIGSGMRQVTHGQPGTVWLCPSGITEEFINVAEPLQDVLHIFLPGQPFEETMLRDLDIDPKWVELRYEAIAQDAFINQIAGQILHELNHESSSGRLLTEALGIALSAHLVHKYSAADIRRHATRSTEKPLDARRLARVVEFVRKNLDAELTVTQMASVACMSAAHFARSFRLATGSPPHEFVSLQRLALAKMRLLSEDNQIAEIALAAGFSSQANFTRAFRKAVGVTPAQFRAQNGRAAS</sequence>
<dbReference type="EMBL" id="JAFCJH010000002">
    <property type="protein sequence ID" value="MBR0794377.1"/>
    <property type="molecule type" value="Genomic_DNA"/>
</dbReference>
<dbReference type="InterPro" id="IPR009057">
    <property type="entry name" value="Homeodomain-like_sf"/>
</dbReference>
<dbReference type="Proteomes" id="UP001315278">
    <property type="component" value="Unassembled WGS sequence"/>
</dbReference>
<evidence type="ECO:0000259" key="4">
    <source>
        <dbReference type="PROSITE" id="PS01124"/>
    </source>
</evidence>
<dbReference type="Gene3D" id="1.10.10.60">
    <property type="entry name" value="Homeodomain-like"/>
    <property type="match status" value="2"/>
</dbReference>
<dbReference type="PROSITE" id="PS01124">
    <property type="entry name" value="HTH_ARAC_FAMILY_2"/>
    <property type="match status" value="1"/>
</dbReference>
<evidence type="ECO:0000256" key="3">
    <source>
        <dbReference type="ARBA" id="ARBA00023163"/>
    </source>
</evidence>
<protein>
    <submittedName>
        <fullName evidence="5">Helix-turn-helix transcriptional regulator</fullName>
    </submittedName>
</protein>
<gene>
    <name evidence="5" type="ORF">JQ615_03140</name>
</gene>
<dbReference type="PRINTS" id="PR00032">
    <property type="entry name" value="HTHARAC"/>
</dbReference>
<dbReference type="InterPro" id="IPR018060">
    <property type="entry name" value="HTH_AraC"/>
</dbReference>
<name>A0ABS5FC55_9BRAD</name>
<dbReference type="PROSITE" id="PS00041">
    <property type="entry name" value="HTH_ARAC_FAMILY_1"/>
    <property type="match status" value="1"/>
</dbReference>
<keyword evidence="3" id="KW-0804">Transcription</keyword>
<keyword evidence="2" id="KW-0238">DNA-binding</keyword>
<dbReference type="PANTHER" id="PTHR46796">
    <property type="entry name" value="HTH-TYPE TRANSCRIPTIONAL ACTIVATOR RHAS-RELATED"/>
    <property type="match status" value="1"/>
</dbReference>
<comment type="caution">
    <text evidence="5">The sequence shown here is derived from an EMBL/GenBank/DDBJ whole genome shotgun (WGS) entry which is preliminary data.</text>
</comment>
<dbReference type="InterPro" id="IPR020449">
    <property type="entry name" value="Tscrpt_reg_AraC-type_HTH"/>
</dbReference>
<keyword evidence="1" id="KW-0805">Transcription regulation</keyword>
<organism evidence="5 6">
    <name type="scientific">Bradyrhizobium jicamae</name>
    <dbReference type="NCBI Taxonomy" id="280332"/>
    <lineage>
        <taxon>Bacteria</taxon>
        <taxon>Pseudomonadati</taxon>
        <taxon>Pseudomonadota</taxon>
        <taxon>Alphaproteobacteria</taxon>
        <taxon>Hyphomicrobiales</taxon>
        <taxon>Nitrobacteraceae</taxon>
        <taxon>Bradyrhizobium</taxon>
    </lineage>
</organism>
<reference evidence="6" key="1">
    <citation type="journal article" date="2021" name="ISME J.">
        <title>Evolutionary origin and ecological implication of a unique nif island in free-living Bradyrhizobium lineages.</title>
        <authorList>
            <person name="Tao J."/>
        </authorList>
    </citation>
    <scope>NUCLEOTIDE SEQUENCE [LARGE SCALE GENOMIC DNA]</scope>
    <source>
        <strain evidence="6">SZCCT0434</strain>
    </source>
</reference>
<feature type="domain" description="HTH araC/xylS-type" evidence="4">
    <location>
        <begin position="182"/>
        <end position="280"/>
    </location>
</feature>
<evidence type="ECO:0000256" key="2">
    <source>
        <dbReference type="ARBA" id="ARBA00023125"/>
    </source>
</evidence>
<proteinExistence type="predicted"/>